<dbReference type="GO" id="GO:0016301">
    <property type="term" value="F:kinase activity"/>
    <property type="evidence" value="ECO:0007669"/>
    <property type="project" value="UniProtKB-KW"/>
</dbReference>
<feature type="compositionally biased region" description="Basic residues" evidence="7">
    <location>
        <begin position="323"/>
        <end position="332"/>
    </location>
</feature>
<gene>
    <name evidence="9" type="ORF">ACE11A_13505</name>
</gene>
<dbReference type="PANTHER" id="PTHR43289">
    <property type="entry name" value="MITOGEN-ACTIVATED PROTEIN KINASE KINASE KINASE 20-RELATED"/>
    <property type="match status" value="1"/>
</dbReference>
<evidence type="ECO:0000256" key="3">
    <source>
        <dbReference type="ARBA" id="ARBA00022679"/>
    </source>
</evidence>
<evidence type="ECO:0000256" key="1">
    <source>
        <dbReference type="ARBA" id="ARBA00012513"/>
    </source>
</evidence>
<dbReference type="PANTHER" id="PTHR43289:SF6">
    <property type="entry name" value="SERINE_THREONINE-PROTEIN KINASE NEKL-3"/>
    <property type="match status" value="1"/>
</dbReference>
<dbReference type="Gene3D" id="3.30.200.20">
    <property type="entry name" value="Phosphorylase Kinase, domain 1"/>
    <property type="match status" value="1"/>
</dbReference>
<evidence type="ECO:0000256" key="6">
    <source>
        <dbReference type="ARBA" id="ARBA00022840"/>
    </source>
</evidence>
<protein>
    <recommendedName>
        <fullName evidence="1">non-specific serine/threonine protein kinase</fullName>
        <ecNumber evidence="1">2.7.11.1</ecNumber>
    </recommendedName>
</protein>
<feature type="domain" description="Protein kinase" evidence="8">
    <location>
        <begin position="11"/>
        <end position="280"/>
    </location>
</feature>
<feature type="region of interest" description="Disordered" evidence="7">
    <location>
        <begin position="306"/>
        <end position="332"/>
    </location>
</feature>
<keyword evidence="2" id="KW-0723">Serine/threonine-protein kinase</keyword>
<sequence length="503" mass="54656">MRTNDVVDGRYRIGEEIGNGGVATVWSAHDLHEDRPVAIKVLHPEAELLRHWIDPAHRRTDQRQLRKRFEREGKVLAELSHPGIPELYGQGVYEGRPYLVMRRIDGLSLNDFQVKYSPLPVGAAVVIATEVIDALCCAHRAGIVHRDLKPLNIVLDWNGRAHVIDFGIALPMHPGATRYTARGSSPRSMGYTAPEQLRGERITPRTDLYAIGCVGYELFVGQPPFVPGVLGVDQQHLRVPAPSALGRPGVPDELALMIDRLLAKDPDDRPAGAEELLPVLRAHLPRPGDPAPLPRLHPDPTARYREADGAQVSGPPTRGAARPARRALGRHRRRSWLGQQALDRMLESARRELLDQGPGPRCAELAAALGDIREQCGALSPPAARAKLICADAADAADGEGHEPGLADRLYGELATELTGTADARLHTVLLCARLGLAARQATGDSLDAGFDQWELVVREVAALPDPAPELLGRCRDLGVALTELGRGREAERVLGLLSPAEK</sequence>
<evidence type="ECO:0000256" key="2">
    <source>
        <dbReference type="ARBA" id="ARBA00022527"/>
    </source>
</evidence>
<keyword evidence="5 9" id="KW-0418">Kinase</keyword>
<dbReference type="EMBL" id="JBHGBT010000010">
    <property type="protein sequence ID" value="MFB4195369.1"/>
    <property type="molecule type" value="Genomic_DNA"/>
</dbReference>
<evidence type="ECO:0000256" key="7">
    <source>
        <dbReference type="SAM" id="MobiDB-lite"/>
    </source>
</evidence>
<name>A0ABV4ZPV6_9ACTN</name>
<dbReference type="InterPro" id="IPR011009">
    <property type="entry name" value="Kinase-like_dom_sf"/>
</dbReference>
<dbReference type="EC" id="2.7.11.1" evidence="1"/>
<keyword evidence="6" id="KW-0067">ATP-binding</keyword>
<keyword evidence="4" id="KW-0547">Nucleotide-binding</keyword>
<dbReference type="Pfam" id="PF00069">
    <property type="entry name" value="Pkinase"/>
    <property type="match status" value="1"/>
</dbReference>
<dbReference type="SUPFAM" id="SSF56112">
    <property type="entry name" value="Protein kinase-like (PK-like)"/>
    <property type="match status" value="1"/>
</dbReference>
<keyword evidence="3" id="KW-0808">Transferase</keyword>
<dbReference type="Proteomes" id="UP001577267">
    <property type="component" value="Unassembled WGS sequence"/>
</dbReference>
<dbReference type="Gene3D" id="1.10.510.10">
    <property type="entry name" value="Transferase(Phosphotransferase) domain 1"/>
    <property type="match status" value="1"/>
</dbReference>
<reference evidence="9 10" key="1">
    <citation type="submission" date="2024-09" db="EMBL/GenBank/DDBJ databases">
        <title>Draft genome sequence of multifaceted antimicrobials producing Streptomyces sp. strain FH1.</title>
        <authorList>
            <person name="Hassan F."/>
            <person name="Ali H."/>
            <person name="Hassan N."/>
            <person name="Nawaz A."/>
        </authorList>
    </citation>
    <scope>NUCLEOTIDE SEQUENCE [LARGE SCALE GENOMIC DNA]</scope>
    <source>
        <strain evidence="9 10">FH1</strain>
    </source>
</reference>
<accession>A0ABV4ZPV6</accession>
<organism evidence="9 10">
    <name type="scientific">Streptomyces carpaticus</name>
    <dbReference type="NCBI Taxonomy" id="285558"/>
    <lineage>
        <taxon>Bacteria</taxon>
        <taxon>Bacillati</taxon>
        <taxon>Actinomycetota</taxon>
        <taxon>Actinomycetes</taxon>
        <taxon>Kitasatosporales</taxon>
        <taxon>Streptomycetaceae</taxon>
        <taxon>Streptomyces</taxon>
    </lineage>
</organism>
<dbReference type="PROSITE" id="PS00108">
    <property type="entry name" value="PROTEIN_KINASE_ST"/>
    <property type="match status" value="1"/>
</dbReference>
<evidence type="ECO:0000256" key="5">
    <source>
        <dbReference type="ARBA" id="ARBA00022777"/>
    </source>
</evidence>
<evidence type="ECO:0000313" key="10">
    <source>
        <dbReference type="Proteomes" id="UP001577267"/>
    </source>
</evidence>
<evidence type="ECO:0000313" key="9">
    <source>
        <dbReference type="EMBL" id="MFB4195369.1"/>
    </source>
</evidence>
<keyword evidence="10" id="KW-1185">Reference proteome</keyword>
<comment type="caution">
    <text evidence="9">The sequence shown here is derived from an EMBL/GenBank/DDBJ whole genome shotgun (WGS) entry which is preliminary data.</text>
</comment>
<dbReference type="SMART" id="SM00220">
    <property type="entry name" value="S_TKc"/>
    <property type="match status" value="1"/>
</dbReference>
<dbReference type="RefSeq" id="WP_375063271.1">
    <property type="nucleotide sequence ID" value="NZ_JBHGBT010000010.1"/>
</dbReference>
<dbReference type="InterPro" id="IPR000719">
    <property type="entry name" value="Prot_kinase_dom"/>
</dbReference>
<dbReference type="CDD" id="cd14014">
    <property type="entry name" value="STKc_PknB_like"/>
    <property type="match status" value="1"/>
</dbReference>
<evidence type="ECO:0000259" key="8">
    <source>
        <dbReference type="PROSITE" id="PS50011"/>
    </source>
</evidence>
<dbReference type="PROSITE" id="PS50011">
    <property type="entry name" value="PROTEIN_KINASE_DOM"/>
    <property type="match status" value="1"/>
</dbReference>
<dbReference type="InterPro" id="IPR008271">
    <property type="entry name" value="Ser/Thr_kinase_AS"/>
</dbReference>
<proteinExistence type="predicted"/>
<evidence type="ECO:0000256" key="4">
    <source>
        <dbReference type="ARBA" id="ARBA00022741"/>
    </source>
</evidence>